<accession>A0A2T0LQ00</accession>
<gene>
    <name evidence="2" type="ORF">B0I33_10943</name>
</gene>
<comment type="caution">
    <text evidence="2">The sequence shown here is derived from an EMBL/GenBank/DDBJ whole genome shotgun (WGS) entry which is preliminary data.</text>
</comment>
<dbReference type="Proteomes" id="UP000238362">
    <property type="component" value="Unassembled WGS sequence"/>
</dbReference>
<organism evidence="2 3">
    <name type="scientific">Prauserella shujinwangii</name>
    <dbReference type="NCBI Taxonomy" id="1453103"/>
    <lineage>
        <taxon>Bacteria</taxon>
        <taxon>Bacillati</taxon>
        <taxon>Actinomycetota</taxon>
        <taxon>Actinomycetes</taxon>
        <taxon>Pseudonocardiales</taxon>
        <taxon>Pseudonocardiaceae</taxon>
        <taxon>Prauserella</taxon>
    </lineage>
</organism>
<dbReference type="EMBL" id="PVNH01000009">
    <property type="protein sequence ID" value="PRX45380.1"/>
    <property type="molecule type" value="Genomic_DNA"/>
</dbReference>
<reference evidence="2 3" key="1">
    <citation type="submission" date="2018-03" db="EMBL/GenBank/DDBJ databases">
        <title>Genomic Encyclopedia of Type Strains, Phase III (KMG-III): the genomes of soil and plant-associated and newly described type strains.</title>
        <authorList>
            <person name="Whitman W."/>
        </authorList>
    </citation>
    <scope>NUCLEOTIDE SEQUENCE [LARGE SCALE GENOMIC DNA]</scope>
    <source>
        <strain evidence="2 3">CGMCC 4.7125</strain>
    </source>
</reference>
<evidence type="ECO:0000313" key="3">
    <source>
        <dbReference type="Proteomes" id="UP000238362"/>
    </source>
</evidence>
<proteinExistence type="predicted"/>
<name>A0A2T0LQ00_9PSEU</name>
<evidence type="ECO:0000313" key="2">
    <source>
        <dbReference type="EMBL" id="PRX45380.1"/>
    </source>
</evidence>
<protein>
    <submittedName>
        <fullName evidence="2">Uncharacterized protein</fullName>
    </submittedName>
</protein>
<dbReference type="AlphaFoldDB" id="A0A2T0LQ00"/>
<evidence type="ECO:0000256" key="1">
    <source>
        <dbReference type="SAM" id="MobiDB-lite"/>
    </source>
</evidence>
<feature type="region of interest" description="Disordered" evidence="1">
    <location>
        <begin position="1"/>
        <end position="40"/>
    </location>
</feature>
<sequence length="520" mass="56054">MLVPVVLTGGDGDGSAGEAAPDGGVSAAVPTETRSARPPDRDMQAITVALRQLDPCKLLDVQGARSRGAPNAATIATGPHACMMVVHPDYSPADENVSVRVGALSDHFSRYSMAPIELNGARAYLYQQGGSARGHCRVDIPVSFTRAIVFEHETYDKRDVCPALRRYAGAAVAKLGSPDSLTIDRDTRPFSQWDGCSFLSQVLGQEADMYTFQPHHADGVADPFSGCATTDKSGKAEATTPELDVRYKEAPEPSGQAAQIAGKTVYLEQLGPLCEATWNNGPSGVRNKWFATTLFTITTGDCDVAARLAEQAISLAGGKPSHADAQPQRPLLYGPDENDTGSLGACVDFRVTGGNADCEPYQEVPVPEAPDQILKAAGVNRHVQCAVFKEAVQGVFGTAFKPVTWGEHCYFVEPEHVLTIQVNVDPRNVPNDYGNRPDLYLDRQVTDIAGKPAVTYWTKRREHFDIYLSPSGDLSQRGNLHIGIETKRGRGREADLPEVTPEQAQQASEVMAHVVQKHFS</sequence>
<keyword evidence="3" id="KW-1185">Reference proteome</keyword>